<dbReference type="Proteomes" id="UP000483432">
    <property type="component" value="Unassembled WGS sequence"/>
</dbReference>
<protein>
    <submittedName>
        <fullName evidence="2">ATP-dependent DNA helicase RecG</fullName>
    </submittedName>
</protein>
<dbReference type="EMBL" id="JAAFGW010000077">
    <property type="protein sequence ID" value="NDP48056.1"/>
    <property type="molecule type" value="Genomic_DNA"/>
</dbReference>
<keyword evidence="2" id="KW-0347">Helicase</keyword>
<keyword evidence="2" id="KW-0067">ATP-binding</keyword>
<feature type="non-terminal residue" evidence="2">
    <location>
        <position position="1"/>
    </location>
</feature>
<dbReference type="GO" id="GO:0004386">
    <property type="term" value="F:helicase activity"/>
    <property type="evidence" value="ECO:0007669"/>
    <property type="project" value="UniProtKB-KW"/>
</dbReference>
<name>A0A7C9JXG3_9PROT</name>
<keyword evidence="2" id="KW-0547">Nucleotide-binding</keyword>
<reference evidence="2 3" key="1">
    <citation type="submission" date="2019-09" db="EMBL/GenBank/DDBJ databases">
        <title>H2 Metabolism Revealed by Metagenomic Analysis in Subglacial Sediment of East Antarctica.</title>
        <authorList>
            <person name="Yang Z."/>
            <person name="Zhang Y."/>
            <person name="Lv Y."/>
            <person name="Yan W."/>
            <person name="Xiao X."/>
            <person name="Sun B."/>
            <person name="Ma H."/>
        </authorList>
    </citation>
    <scope>NUCLEOTIDE SEQUENCE [LARGE SCALE GENOMIC DNA]</scope>
    <source>
        <strain evidence="2">Bin2_2</strain>
    </source>
</reference>
<comment type="caution">
    <text evidence="2">The sequence shown here is derived from an EMBL/GenBank/DDBJ whole genome shotgun (WGS) entry which is preliminary data.</text>
</comment>
<evidence type="ECO:0000313" key="3">
    <source>
        <dbReference type="Proteomes" id="UP000483432"/>
    </source>
</evidence>
<sequence length="155" mass="17375">SSLLRRLRDRGLLEKQGAGSRTYYTLTSPQEAADRHPEQGELPLEGGNRPVEGGKQPQQGGKRTLPDLPPKLAARLPQPRQRLGGTSLRALIRDLCGWQALRGEELATLLHKDLKYLRNKHLTKMVQSGELAFLYPESPNHALQAYKLPARKQNQ</sequence>
<gene>
    <name evidence="2" type="ORF">GZ085_06600</name>
</gene>
<evidence type="ECO:0000313" key="2">
    <source>
        <dbReference type="EMBL" id="NDP48056.1"/>
    </source>
</evidence>
<feature type="region of interest" description="Disordered" evidence="1">
    <location>
        <begin position="16"/>
        <end position="80"/>
    </location>
</feature>
<evidence type="ECO:0000256" key="1">
    <source>
        <dbReference type="SAM" id="MobiDB-lite"/>
    </source>
</evidence>
<accession>A0A7C9JXG3</accession>
<keyword evidence="2" id="KW-0378">Hydrolase</keyword>
<proteinExistence type="predicted"/>
<organism evidence="2 3">
    <name type="scientific">Sulfuriferula multivorans</name>
    <dbReference type="NCBI Taxonomy" id="1559896"/>
    <lineage>
        <taxon>Bacteria</taxon>
        <taxon>Pseudomonadati</taxon>
        <taxon>Pseudomonadota</taxon>
        <taxon>Betaproteobacteria</taxon>
        <taxon>Nitrosomonadales</taxon>
        <taxon>Sulfuricellaceae</taxon>
        <taxon>Sulfuriferula</taxon>
    </lineage>
</organism>
<dbReference type="AlphaFoldDB" id="A0A7C9JXG3"/>